<evidence type="ECO:0008006" key="3">
    <source>
        <dbReference type="Google" id="ProtNLM"/>
    </source>
</evidence>
<proteinExistence type="predicted"/>
<gene>
    <name evidence="1" type="ORF">GZA08_11220</name>
</gene>
<dbReference type="InterPro" id="IPR026988">
    <property type="entry name" value="YaaC-like"/>
</dbReference>
<dbReference type="EMBL" id="JAAGAB010000002">
    <property type="protein sequence ID" value="NDV01534.1"/>
    <property type="molecule type" value="Genomic_DNA"/>
</dbReference>
<sequence length="377" mass="43604">MPRLPQPYDGERLQTKGRPTEFSFWPTRRLRAHAKIQTKLFALEPWGIIEKSVNDWTQGSKKLEALACLRQAHDFYKVGTEPGIEAARPLALYYCYMNLAKVLCLSWGDEDSFNNAQHGIWERSQSLFEDDFLTVFPSPNRGKLQNFSEILEVLTGSGVQTQKDLRIAEILPQVLPGHRLWAHASEKQERFISIQDIQFWRNRGDQEIWLRIYVFADDLSRLSISHKRFLSDSGLENNFHEVESDASIDGRKLLCFEEIEVTKYQANHPADSLEELAHSLRENLWATVATVPPYRRYYAYLCPQPERGSLLPQLLSVYALTYYLGSVTRYRPQDYDDILAGKYGSRFQDFVTGQPAQFLYLLSSEIIRQDIAQPSII</sequence>
<evidence type="ECO:0000313" key="1">
    <source>
        <dbReference type="EMBL" id="NDV01534.1"/>
    </source>
</evidence>
<dbReference type="Pfam" id="PF14175">
    <property type="entry name" value="YaaC"/>
    <property type="match status" value="1"/>
</dbReference>
<name>A0A6B2JZ21_9RHOB</name>
<reference evidence="1 2" key="1">
    <citation type="submission" date="2020-02" db="EMBL/GenBank/DDBJ databases">
        <title>Pseudoroseicyclus tamarix, sp. nov., isolated from offshore sediment of a Tamarix chinensis forest.</title>
        <authorList>
            <person name="Gai Y."/>
        </authorList>
    </citation>
    <scope>NUCLEOTIDE SEQUENCE [LARGE SCALE GENOMIC DNA]</scope>
    <source>
        <strain evidence="1 2">CLL3-39</strain>
    </source>
</reference>
<accession>A0A6B2JZ21</accession>
<organism evidence="1 2">
    <name type="scientific">Pseudoroseicyclus tamaricis</name>
    <dbReference type="NCBI Taxonomy" id="2705421"/>
    <lineage>
        <taxon>Bacteria</taxon>
        <taxon>Pseudomonadati</taxon>
        <taxon>Pseudomonadota</taxon>
        <taxon>Alphaproteobacteria</taxon>
        <taxon>Rhodobacterales</taxon>
        <taxon>Paracoccaceae</taxon>
        <taxon>Pseudoroseicyclus</taxon>
    </lineage>
</organism>
<dbReference type="Proteomes" id="UP000474757">
    <property type="component" value="Unassembled WGS sequence"/>
</dbReference>
<dbReference type="AlphaFoldDB" id="A0A6B2JZ21"/>
<comment type="caution">
    <text evidence="1">The sequence shown here is derived from an EMBL/GenBank/DDBJ whole genome shotgun (WGS) entry which is preliminary data.</text>
</comment>
<protein>
    <recommendedName>
        <fullName evidence="3">YaaC-like protein</fullName>
    </recommendedName>
</protein>
<dbReference type="RefSeq" id="WP_163893567.1">
    <property type="nucleotide sequence ID" value="NZ_JAAFYS010000002.1"/>
</dbReference>
<evidence type="ECO:0000313" key="2">
    <source>
        <dbReference type="Proteomes" id="UP000474757"/>
    </source>
</evidence>
<keyword evidence="2" id="KW-1185">Reference proteome</keyword>